<dbReference type="GO" id="GO:0004386">
    <property type="term" value="F:helicase activity"/>
    <property type="evidence" value="ECO:0007669"/>
    <property type="project" value="UniProtKB-KW"/>
</dbReference>
<dbReference type="Pfam" id="PF00270">
    <property type="entry name" value="DEAD"/>
    <property type="match status" value="1"/>
</dbReference>
<dbReference type="Gene3D" id="1.10.150.80">
    <property type="entry name" value="HRDC domain"/>
    <property type="match status" value="1"/>
</dbReference>
<evidence type="ECO:0000256" key="1">
    <source>
        <dbReference type="ARBA" id="ARBA00001946"/>
    </source>
</evidence>
<dbReference type="InterPro" id="IPR011545">
    <property type="entry name" value="DEAD/DEAH_box_helicase_dom"/>
</dbReference>
<dbReference type="Proteomes" id="UP001429357">
    <property type="component" value="Unassembled WGS sequence"/>
</dbReference>
<reference evidence="21" key="1">
    <citation type="submission" date="2016-06" db="EMBL/GenBank/DDBJ databases">
        <title>Four novel species of enterococci isolated from chicken manure.</title>
        <authorList>
            <person name="Van Tyne D."/>
        </authorList>
    </citation>
    <scope>NUCLEOTIDE SEQUENCE [LARGE SCALE GENOMIC DNA]</scope>
    <source>
        <strain evidence="21">JM9A</strain>
    </source>
</reference>
<keyword evidence="14" id="KW-0413">Isomerase</keyword>
<evidence type="ECO:0000256" key="4">
    <source>
        <dbReference type="ARBA" id="ARBA00022723"/>
    </source>
</evidence>
<dbReference type="EMBL" id="MAEI02000001">
    <property type="protein sequence ID" value="MEO1782101.1"/>
    <property type="molecule type" value="Genomic_DNA"/>
</dbReference>
<dbReference type="PROSITE" id="PS50967">
    <property type="entry name" value="HRDC"/>
    <property type="match status" value="1"/>
</dbReference>
<evidence type="ECO:0000256" key="10">
    <source>
        <dbReference type="ARBA" id="ARBA00022840"/>
    </source>
</evidence>
<dbReference type="InterPro" id="IPR036388">
    <property type="entry name" value="WH-like_DNA-bd_sf"/>
</dbReference>
<evidence type="ECO:0000313" key="21">
    <source>
        <dbReference type="Proteomes" id="UP001429357"/>
    </source>
</evidence>
<evidence type="ECO:0000256" key="11">
    <source>
        <dbReference type="ARBA" id="ARBA00023125"/>
    </source>
</evidence>
<evidence type="ECO:0000256" key="9">
    <source>
        <dbReference type="ARBA" id="ARBA00022833"/>
    </source>
</evidence>
<dbReference type="InterPro" id="IPR002121">
    <property type="entry name" value="HRDC_dom"/>
</dbReference>
<dbReference type="CDD" id="cd18794">
    <property type="entry name" value="SF2_C_RecQ"/>
    <property type="match status" value="1"/>
</dbReference>
<evidence type="ECO:0000259" key="19">
    <source>
        <dbReference type="PROSITE" id="PS51194"/>
    </source>
</evidence>
<dbReference type="Pfam" id="PF00570">
    <property type="entry name" value="HRDC"/>
    <property type="match status" value="1"/>
</dbReference>
<dbReference type="Gene3D" id="3.40.50.300">
    <property type="entry name" value="P-loop containing nucleotide triphosphate hydrolases"/>
    <property type="match status" value="2"/>
</dbReference>
<dbReference type="PANTHER" id="PTHR13710:SF105">
    <property type="entry name" value="ATP-DEPENDENT DNA HELICASE Q1"/>
    <property type="match status" value="1"/>
</dbReference>
<dbReference type="InterPro" id="IPR032284">
    <property type="entry name" value="RecQ_Zn-bd"/>
</dbReference>
<keyword evidence="13" id="KW-0234">DNA repair</keyword>
<dbReference type="PANTHER" id="PTHR13710">
    <property type="entry name" value="DNA HELICASE RECQ FAMILY MEMBER"/>
    <property type="match status" value="1"/>
</dbReference>
<dbReference type="SMART" id="SM00956">
    <property type="entry name" value="RQC"/>
    <property type="match status" value="1"/>
</dbReference>
<comment type="catalytic activity">
    <reaction evidence="15">
        <text>Couples ATP hydrolysis with the unwinding of duplex DNA by translocating in the 3'-5' direction.</text>
        <dbReference type="EC" id="5.6.2.4"/>
    </reaction>
</comment>
<evidence type="ECO:0000256" key="12">
    <source>
        <dbReference type="ARBA" id="ARBA00023172"/>
    </source>
</evidence>
<dbReference type="PROSITE" id="PS51194">
    <property type="entry name" value="HELICASE_CTER"/>
    <property type="match status" value="1"/>
</dbReference>
<dbReference type="SMART" id="SM00341">
    <property type="entry name" value="HRDC"/>
    <property type="match status" value="1"/>
</dbReference>
<keyword evidence="7" id="KW-0378">Hydrolase</keyword>
<evidence type="ECO:0000256" key="14">
    <source>
        <dbReference type="ARBA" id="ARBA00023235"/>
    </source>
</evidence>
<dbReference type="SMART" id="SM00487">
    <property type="entry name" value="DEXDc"/>
    <property type="match status" value="1"/>
</dbReference>
<comment type="cofactor">
    <cofactor evidence="1">
        <name>Mg(2+)</name>
        <dbReference type="ChEBI" id="CHEBI:18420"/>
    </cofactor>
</comment>
<keyword evidence="9" id="KW-0862">Zinc</keyword>
<evidence type="ECO:0000313" key="20">
    <source>
        <dbReference type="EMBL" id="MEO1782101.1"/>
    </source>
</evidence>
<accession>A0ABV0F220</accession>
<dbReference type="InterPro" id="IPR018982">
    <property type="entry name" value="RQC_domain"/>
</dbReference>
<comment type="caution">
    <text evidence="20">The sequence shown here is derived from an EMBL/GenBank/DDBJ whole genome shotgun (WGS) entry which is preliminary data.</text>
</comment>
<dbReference type="Pfam" id="PF00271">
    <property type="entry name" value="Helicase_C"/>
    <property type="match status" value="1"/>
</dbReference>
<gene>
    <name evidence="20" type="ORF">BAU18_001694</name>
</gene>
<dbReference type="Pfam" id="PF09382">
    <property type="entry name" value="RQC"/>
    <property type="match status" value="1"/>
</dbReference>
<comment type="cofactor">
    <cofactor evidence="2">
        <name>Zn(2+)</name>
        <dbReference type="ChEBI" id="CHEBI:29105"/>
    </cofactor>
</comment>
<proteinExistence type="inferred from homology"/>
<dbReference type="EC" id="5.6.2.4" evidence="16"/>
<dbReference type="InterPro" id="IPR006293">
    <property type="entry name" value="DNA_helicase_ATP-dep_RecQ_bac"/>
</dbReference>
<evidence type="ECO:0000259" key="17">
    <source>
        <dbReference type="PROSITE" id="PS50967"/>
    </source>
</evidence>
<evidence type="ECO:0000256" key="13">
    <source>
        <dbReference type="ARBA" id="ARBA00023204"/>
    </source>
</evidence>
<keyword evidence="11" id="KW-0238">DNA-binding</keyword>
<keyword evidence="5" id="KW-0547">Nucleotide-binding</keyword>
<dbReference type="NCBIfam" id="TIGR00614">
    <property type="entry name" value="recQ_fam"/>
    <property type="match status" value="1"/>
</dbReference>
<dbReference type="InterPro" id="IPR014001">
    <property type="entry name" value="Helicase_ATP-bd"/>
</dbReference>
<dbReference type="InterPro" id="IPR027417">
    <property type="entry name" value="P-loop_NTPase"/>
</dbReference>
<evidence type="ECO:0000256" key="15">
    <source>
        <dbReference type="ARBA" id="ARBA00034617"/>
    </source>
</evidence>
<keyword evidence="12" id="KW-0233">DNA recombination</keyword>
<dbReference type="NCBIfam" id="TIGR01389">
    <property type="entry name" value="recQ"/>
    <property type="match status" value="1"/>
</dbReference>
<evidence type="ECO:0000256" key="7">
    <source>
        <dbReference type="ARBA" id="ARBA00022801"/>
    </source>
</evidence>
<evidence type="ECO:0000256" key="16">
    <source>
        <dbReference type="NCBIfam" id="TIGR01389"/>
    </source>
</evidence>
<dbReference type="SUPFAM" id="SSF46785">
    <property type="entry name" value="Winged helix' DNA-binding domain"/>
    <property type="match status" value="1"/>
</dbReference>
<dbReference type="InterPro" id="IPR044876">
    <property type="entry name" value="HRDC_dom_sf"/>
</dbReference>
<comment type="similarity">
    <text evidence="3">Belongs to the helicase family. RecQ subfamily.</text>
</comment>
<feature type="domain" description="Helicase C-terminal" evidence="19">
    <location>
        <begin position="216"/>
        <end position="360"/>
    </location>
</feature>
<evidence type="ECO:0000256" key="2">
    <source>
        <dbReference type="ARBA" id="ARBA00001947"/>
    </source>
</evidence>
<keyword evidence="4" id="KW-0479">Metal-binding</keyword>
<evidence type="ECO:0000256" key="5">
    <source>
        <dbReference type="ARBA" id="ARBA00022741"/>
    </source>
</evidence>
<sequence>MEEALALLQRVYGYDQFRPGQAQIIQQVLAGENTLGIMPTGGGKSVCYQLPALLLPGVTLVVSPLIALMKDQVDALVELGLPATYINSSLSRGESLARMAEVRQGKVKLLYVAPERLTAPDFLQLVHSVSISLVAVDEAHCISQWGHDFRPSYLGLPDFLQELPEVPVVALTATATPQVAADIQQLLQIADDHLVKTSFERKNLAFSVVKDRPESYLMEYLRTNADQAGIIYCATRKEVEKQYNRLQKAGIKVGRYHGGMTESERTFNQENFIYDRVTVMVATNAFGMGIDKSNVRYVIHLQMPGNLESYYQEAGRAGRDGLPSEAILFYAPQDIQLQRFFIQQSEADQDYKNNEFMKLREMNQYAHTQLCLQRYILRYFGEDGPDCGHCGNCLDERELVDVTQETQMILSCVKRMGERFGKGLVVQVLTGSKNQKVKQWHFDELSTYGLMKGWTQKDLTALVDYLTASGYLTAGQEEYPTLKITEEGVSVLRGQETVYRKQQKVKQIAMDDTLFELLRQKRYELATDQNLPPYVVFSDQTLRELAEKRPESRLDMLQIKGIGENKLDKYGAIFLEILQNYQEETKE</sequence>
<evidence type="ECO:0000256" key="6">
    <source>
        <dbReference type="ARBA" id="ARBA00022763"/>
    </source>
</evidence>
<dbReference type="SMART" id="SM00490">
    <property type="entry name" value="HELICc"/>
    <property type="match status" value="1"/>
</dbReference>
<dbReference type="RefSeq" id="WP_161870471.1">
    <property type="nucleotide sequence ID" value="NZ_MAEI02000001.1"/>
</dbReference>
<evidence type="ECO:0000256" key="3">
    <source>
        <dbReference type="ARBA" id="ARBA00005446"/>
    </source>
</evidence>
<dbReference type="Pfam" id="PF16124">
    <property type="entry name" value="RecQ_Zn_bind"/>
    <property type="match status" value="1"/>
</dbReference>
<keyword evidence="6" id="KW-0227">DNA damage</keyword>
<name>A0ABV0F220_9ENTE</name>
<dbReference type="InterPro" id="IPR004589">
    <property type="entry name" value="DNA_helicase_ATP-dep_RecQ"/>
</dbReference>
<dbReference type="SUPFAM" id="SSF47819">
    <property type="entry name" value="HRDC-like"/>
    <property type="match status" value="1"/>
</dbReference>
<reference evidence="20 21" key="2">
    <citation type="submission" date="2024-02" db="EMBL/GenBank/DDBJ databases">
        <title>The Genome Sequence of Enterococcus diestrammenae JM9A.</title>
        <authorList>
            <person name="Earl A."/>
            <person name="Manson A."/>
            <person name="Gilmore M."/>
            <person name="Sanders J."/>
            <person name="Shea T."/>
            <person name="Howe W."/>
            <person name="Livny J."/>
            <person name="Cuomo C."/>
            <person name="Neafsey D."/>
            <person name="Birren B."/>
        </authorList>
    </citation>
    <scope>NUCLEOTIDE SEQUENCE [LARGE SCALE GENOMIC DNA]</scope>
    <source>
        <strain evidence="20 21">JM9A</strain>
    </source>
</reference>
<keyword evidence="8 20" id="KW-0347">Helicase</keyword>
<dbReference type="CDD" id="cd17920">
    <property type="entry name" value="DEXHc_RecQ"/>
    <property type="match status" value="1"/>
</dbReference>
<evidence type="ECO:0000259" key="18">
    <source>
        <dbReference type="PROSITE" id="PS51192"/>
    </source>
</evidence>
<dbReference type="InterPro" id="IPR010997">
    <property type="entry name" value="HRDC-like_sf"/>
</dbReference>
<protein>
    <recommendedName>
        <fullName evidence="16">DNA helicase RecQ</fullName>
        <ecNumber evidence="16">5.6.2.4</ecNumber>
    </recommendedName>
</protein>
<dbReference type="Gene3D" id="1.10.10.10">
    <property type="entry name" value="Winged helix-like DNA-binding domain superfamily/Winged helix DNA-binding domain"/>
    <property type="match status" value="1"/>
</dbReference>
<keyword evidence="10" id="KW-0067">ATP-binding</keyword>
<dbReference type="InterPro" id="IPR001650">
    <property type="entry name" value="Helicase_C-like"/>
</dbReference>
<dbReference type="InterPro" id="IPR036390">
    <property type="entry name" value="WH_DNA-bd_sf"/>
</dbReference>
<organism evidence="20 21">
    <name type="scientific">Enterococcus diestrammenae</name>
    <dbReference type="NCBI Taxonomy" id="1155073"/>
    <lineage>
        <taxon>Bacteria</taxon>
        <taxon>Bacillati</taxon>
        <taxon>Bacillota</taxon>
        <taxon>Bacilli</taxon>
        <taxon>Lactobacillales</taxon>
        <taxon>Enterococcaceae</taxon>
        <taxon>Enterococcus</taxon>
    </lineage>
</organism>
<dbReference type="SUPFAM" id="SSF52540">
    <property type="entry name" value="P-loop containing nucleoside triphosphate hydrolases"/>
    <property type="match status" value="1"/>
</dbReference>
<feature type="domain" description="Helicase ATP-binding" evidence="18">
    <location>
        <begin position="25"/>
        <end position="193"/>
    </location>
</feature>
<feature type="domain" description="HRDC" evidence="17">
    <location>
        <begin position="508"/>
        <end position="587"/>
    </location>
</feature>
<keyword evidence="21" id="KW-1185">Reference proteome</keyword>
<evidence type="ECO:0000256" key="8">
    <source>
        <dbReference type="ARBA" id="ARBA00022806"/>
    </source>
</evidence>
<dbReference type="PROSITE" id="PS51192">
    <property type="entry name" value="HELICASE_ATP_BIND_1"/>
    <property type="match status" value="1"/>
</dbReference>